<dbReference type="AlphaFoldDB" id="D3W8J2"/>
<dbReference type="PANTHER" id="PTHR11895">
    <property type="entry name" value="TRANSAMIDASE"/>
    <property type="match status" value="1"/>
</dbReference>
<reference evidence="2" key="1">
    <citation type="journal article" date="2010" name="Appl. Environ. Microbiol.">
        <title>Expanding small-molecule functional metagenomics through parallel screening of broad-host-range cosmid environmental DNA libraries in diverse proteobacteria.</title>
        <authorList>
            <person name="Craig J.W."/>
            <person name="Chang F.Y."/>
            <person name="Kim J.H."/>
            <person name="Obiajulu S.C."/>
            <person name="Brady S.F."/>
        </authorList>
    </citation>
    <scope>NUCLEOTIDE SEQUENCE</scope>
</reference>
<name>D3W8J2_9ZZZZ</name>
<dbReference type="Pfam" id="PF01425">
    <property type="entry name" value="Amidase"/>
    <property type="match status" value="1"/>
</dbReference>
<feature type="domain" description="Amidase" evidence="1">
    <location>
        <begin position="49"/>
        <end position="438"/>
    </location>
</feature>
<proteinExistence type="predicted"/>
<evidence type="ECO:0000259" key="1">
    <source>
        <dbReference type="Pfam" id="PF01425"/>
    </source>
</evidence>
<accession>D3W8J2</accession>
<evidence type="ECO:0000313" key="2">
    <source>
        <dbReference type="EMBL" id="ACX33941.1"/>
    </source>
</evidence>
<sequence length="462" mass="49081">MPRFDSLSLRSLREAYAAGARPSDLVATIYDRVRDGPIGPAWIHLRPREEALRACAEIEARWVAGQNLPLYGVPFGVKDNIDVAGMPTTAACPAFSYAPERSARSVELLLSAGAVCLGKTNLDQFATGLSGTRSPYGACGAAGNPLYVSGGSSSGSAAVVASGVVSFALGTDTGGSGRIPAGFNGIVGIKPTIGRISTRGLVPNCPTLDCVSVFALSVDDGMQVLTVIEGFDVADPFSRPAPSRPPTVLRSPPFRYGVLAPRHREWYGMPECARIYEAACERLCRLGDQLVEIDFAPFREAGQMLFDGPWIAERHAALAPFINGHAGDLFEVTRSVLQTSGQYSAGDAFTGIHRLAQLRRDVAKQFATIDALMVPTAPRPFTIAEMTADPIRLNNQLGHYSYFANLLDLCAIAIPCGVLSCGVAMGVTLLAPAWADERMANLARRLDATHAEMLIQDATAGP</sequence>
<dbReference type="InterPro" id="IPR000120">
    <property type="entry name" value="Amidase"/>
</dbReference>
<dbReference type="InterPro" id="IPR014085">
    <property type="entry name" value="Allophanate_hydrolase"/>
</dbReference>
<organism evidence="2">
    <name type="scientific">uncultured prokaryote AT5</name>
    <dbReference type="NCBI Taxonomy" id="672203"/>
    <lineage>
        <taxon>unclassified sequences</taxon>
        <taxon>environmental samples</taxon>
    </lineage>
</organism>
<dbReference type="GO" id="GO:0003824">
    <property type="term" value="F:catalytic activity"/>
    <property type="evidence" value="ECO:0007669"/>
    <property type="project" value="InterPro"/>
</dbReference>
<dbReference type="EMBL" id="GQ869382">
    <property type="protein sequence ID" value="ACX33941.1"/>
    <property type="molecule type" value="Genomic_DNA"/>
</dbReference>
<dbReference type="InterPro" id="IPR036928">
    <property type="entry name" value="AS_sf"/>
</dbReference>
<protein>
    <submittedName>
        <fullName evidence="2">Putative amidase</fullName>
    </submittedName>
</protein>
<dbReference type="NCBIfam" id="NF006043">
    <property type="entry name" value="PRK08186.1"/>
    <property type="match status" value="1"/>
</dbReference>
<dbReference type="PANTHER" id="PTHR11895:SF169">
    <property type="entry name" value="GLUTAMYL-TRNA(GLN) AMIDOTRANSFERASE"/>
    <property type="match status" value="1"/>
</dbReference>
<dbReference type="SUPFAM" id="SSF75304">
    <property type="entry name" value="Amidase signature (AS) enzymes"/>
    <property type="match status" value="1"/>
</dbReference>
<dbReference type="InterPro" id="IPR023631">
    <property type="entry name" value="Amidase_dom"/>
</dbReference>
<dbReference type="NCBIfam" id="TIGR02713">
    <property type="entry name" value="allophanate_hyd"/>
    <property type="match status" value="1"/>
</dbReference>
<dbReference type="Gene3D" id="1.20.58.1700">
    <property type="match status" value="1"/>
</dbReference>
<dbReference type="Gene3D" id="3.90.1300.10">
    <property type="entry name" value="Amidase signature (AS) domain"/>
    <property type="match status" value="1"/>
</dbReference>